<evidence type="ECO:0000256" key="1">
    <source>
        <dbReference type="ARBA" id="ARBA00001946"/>
    </source>
</evidence>
<dbReference type="EMBL" id="JWZX01002999">
    <property type="protein sequence ID" value="KOO25267.1"/>
    <property type="molecule type" value="Genomic_DNA"/>
</dbReference>
<evidence type="ECO:0000313" key="9">
    <source>
        <dbReference type="Proteomes" id="UP000037460"/>
    </source>
</evidence>
<protein>
    <submittedName>
        <fullName evidence="8">Farnesyl pyrophosphate synthase</fullName>
    </submittedName>
</protein>
<keyword evidence="3" id="KW-0479">Metal-binding</keyword>
<dbReference type="Gene3D" id="1.10.600.10">
    <property type="entry name" value="Farnesyl Diphosphate Synthase"/>
    <property type="match status" value="1"/>
</dbReference>
<dbReference type="GO" id="GO:0046872">
    <property type="term" value="F:metal ion binding"/>
    <property type="evidence" value="ECO:0007669"/>
    <property type="project" value="UniProtKB-KW"/>
</dbReference>
<dbReference type="InterPro" id="IPR039702">
    <property type="entry name" value="FPS1-like"/>
</dbReference>
<dbReference type="SUPFAM" id="SSF48576">
    <property type="entry name" value="Terpenoid synthases"/>
    <property type="match status" value="1"/>
</dbReference>
<keyword evidence="9" id="KW-1185">Reference proteome</keyword>
<evidence type="ECO:0000313" key="8">
    <source>
        <dbReference type="EMBL" id="KOO25267.1"/>
    </source>
</evidence>
<organism evidence="8 9">
    <name type="scientific">Chrysochromulina tobinii</name>
    <dbReference type="NCBI Taxonomy" id="1460289"/>
    <lineage>
        <taxon>Eukaryota</taxon>
        <taxon>Haptista</taxon>
        <taxon>Haptophyta</taxon>
        <taxon>Prymnesiophyceae</taxon>
        <taxon>Prymnesiales</taxon>
        <taxon>Chrysochromulinaceae</taxon>
        <taxon>Chrysochromulina</taxon>
    </lineage>
</organism>
<proteinExistence type="inferred from homology"/>
<dbReference type="PROSITE" id="PS00723">
    <property type="entry name" value="POLYPRENYL_SYNTHASE_1"/>
    <property type="match status" value="1"/>
</dbReference>
<gene>
    <name evidence="8" type="ORF">Ctob_009423</name>
</gene>
<dbReference type="FunFam" id="1.10.600.10:FF:000021">
    <property type="entry name" value="Farnesyl pyrophosphate synthase"/>
    <property type="match status" value="1"/>
</dbReference>
<dbReference type="Pfam" id="PF00348">
    <property type="entry name" value="polyprenyl_synt"/>
    <property type="match status" value="1"/>
</dbReference>
<dbReference type="GO" id="GO:0042811">
    <property type="term" value="P:pheromone biosynthetic process"/>
    <property type="evidence" value="ECO:0007669"/>
    <property type="project" value="UniProtKB-ARBA"/>
</dbReference>
<evidence type="ECO:0000256" key="7">
    <source>
        <dbReference type="SAM" id="Phobius"/>
    </source>
</evidence>
<keyword evidence="7" id="KW-0472">Membrane</keyword>
<dbReference type="OrthoDB" id="10257492at2759"/>
<sequence>MLAAGVAFLPYLAKAPLPLPPPSSDVLSVLLATLLVLVATLIALVLKSTPKLPPDAAPMKLTGDLMKDFMIVFEGLTKEVIADVNQYKLPPRTAEYMKRLMEYNVPKGKLARGLTVIQAYKSIKKADKISDVEFRRAAALGWTVEWLQAQFLVMDDIMDASETRRGQPCWYLLPDVKLNAINDGLLLECQIYVILKKYFGAETELYVQLFQLIQETTHQTALGQFLDLTTSEPHKVDFGRFSLDVYSDIVIYKTAFYSFYLPCALGMRLAGVNDPKLYDLAKTICIEIGHLFQVQDDYLDCYGDPDTIGKIGTDIRDNKCGWLINRALAKCSVEQRKELEKNYAKGVDASAEAKVKKIFKDLDVESDFRAHEEAAYKKITAMIAEVKGMPSDIFTFLLEKIYKRKK</sequence>
<comment type="caution">
    <text evidence="8">The sequence shown here is derived from an EMBL/GenBank/DDBJ whole genome shotgun (WGS) entry which is preliminary data.</text>
</comment>
<dbReference type="SFLD" id="SFLDS00005">
    <property type="entry name" value="Isoprenoid_Synthase_Type_I"/>
    <property type="match status" value="1"/>
</dbReference>
<feature type="transmembrane region" description="Helical" evidence="7">
    <location>
        <begin position="24"/>
        <end position="46"/>
    </location>
</feature>
<keyword evidence="4" id="KW-0460">Magnesium</keyword>
<keyword evidence="2 6" id="KW-0808">Transferase</keyword>
<comment type="cofactor">
    <cofactor evidence="1">
        <name>Mg(2+)</name>
        <dbReference type="ChEBI" id="CHEBI:18420"/>
    </cofactor>
</comment>
<comment type="similarity">
    <text evidence="6">Belongs to the FPP/GGPP synthase family.</text>
</comment>
<dbReference type="InterPro" id="IPR000092">
    <property type="entry name" value="Polyprenyl_synt"/>
</dbReference>
<dbReference type="CDD" id="cd00685">
    <property type="entry name" value="Trans_IPPS_HT"/>
    <property type="match status" value="1"/>
</dbReference>
<keyword evidence="7" id="KW-1133">Transmembrane helix</keyword>
<dbReference type="PANTHER" id="PTHR11525">
    <property type="entry name" value="FARNESYL-PYROPHOSPHATE SYNTHETASE"/>
    <property type="match status" value="1"/>
</dbReference>
<evidence type="ECO:0000256" key="4">
    <source>
        <dbReference type="ARBA" id="ARBA00022842"/>
    </source>
</evidence>
<evidence type="ECO:0000256" key="6">
    <source>
        <dbReference type="RuleBase" id="RU004466"/>
    </source>
</evidence>
<dbReference type="InterPro" id="IPR008949">
    <property type="entry name" value="Isoprenoid_synthase_dom_sf"/>
</dbReference>
<dbReference type="GO" id="GO:0045337">
    <property type="term" value="P:farnesyl diphosphate biosynthetic process"/>
    <property type="evidence" value="ECO:0007669"/>
    <property type="project" value="TreeGrafter"/>
</dbReference>
<dbReference type="GO" id="GO:0005737">
    <property type="term" value="C:cytoplasm"/>
    <property type="evidence" value="ECO:0007669"/>
    <property type="project" value="TreeGrafter"/>
</dbReference>
<dbReference type="GO" id="GO:0004161">
    <property type="term" value="F:dimethylallyltranstransferase activity"/>
    <property type="evidence" value="ECO:0007669"/>
    <property type="project" value="TreeGrafter"/>
</dbReference>
<reference evidence="9" key="1">
    <citation type="journal article" date="2015" name="PLoS Genet.">
        <title>Genome Sequence and Transcriptome Analyses of Chrysochromulina tobin: Metabolic Tools for Enhanced Algal Fitness in the Prominent Order Prymnesiales (Haptophyceae).</title>
        <authorList>
            <person name="Hovde B.T."/>
            <person name="Deodato C.R."/>
            <person name="Hunsperger H.M."/>
            <person name="Ryken S.A."/>
            <person name="Yost W."/>
            <person name="Jha R.K."/>
            <person name="Patterson J."/>
            <person name="Monnat R.J. Jr."/>
            <person name="Barlow S.B."/>
            <person name="Starkenburg S.R."/>
            <person name="Cattolico R.A."/>
        </authorList>
    </citation>
    <scope>NUCLEOTIDE SEQUENCE</scope>
    <source>
        <strain evidence="9">CCMP291</strain>
    </source>
</reference>
<accession>A0A0M0JFW6</accession>
<evidence type="ECO:0000256" key="2">
    <source>
        <dbReference type="ARBA" id="ARBA00022679"/>
    </source>
</evidence>
<dbReference type="Proteomes" id="UP000037460">
    <property type="component" value="Unassembled WGS sequence"/>
</dbReference>
<dbReference type="PANTHER" id="PTHR11525:SF0">
    <property type="entry name" value="FARNESYL PYROPHOSPHATE SYNTHASE"/>
    <property type="match status" value="1"/>
</dbReference>
<dbReference type="InterPro" id="IPR033749">
    <property type="entry name" value="Polyprenyl_synt_CS"/>
</dbReference>
<evidence type="ECO:0000256" key="3">
    <source>
        <dbReference type="ARBA" id="ARBA00022723"/>
    </source>
</evidence>
<dbReference type="PROSITE" id="PS00444">
    <property type="entry name" value="POLYPRENYL_SYNTHASE_2"/>
    <property type="match status" value="1"/>
</dbReference>
<name>A0A0M0JFW6_9EUKA</name>
<dbReference type="AlphaFoldDB" id="A0A0M0JFW6"/>
<evidence type="ECO:0000256" key="5">
    <source>
        <dbReference type="ARBA" id="ARBA00033740"/>
    </source>
</evidence>
<dbReference type="SFLD" id="SFLDG01017">
    <property type="entry name" value="Polyprenyl_Transferase_Like"/>
    <property type="match status" value="1"/>
</dbReference>
<keyword evidence="7" id="KW-0812">Transmembrane</keyword>
<dbReference type="GO" id="GO:0004337">
    <property type="term" value="F:(2E,6E)-farnesyl diphosphate synthase activity"/>
    <property type="evidence" value="ECO:0007669"/>
    <property type="project" value="TreeGrafter"/>
</dbReference>
<comment type="pathway">
    <text evidence="5">Pheromone biosynthesis.</text>
</comment>